<feature type="region of interest" description="Disordered" evidence="1">
    <location>
        <begin position="52"/>
        <end position="112"/>
    </location>
</feature>
<dbReference type="HOGENOM" id="CLU_075791_1_0_11"/>
<gene>
    <name evidence="3" type="ORF">UL81_09940</name>
</gene>
<evidence type="ECO:0000256" key="2">
    <source>
        <dbReference type="SAM" id="Phobius"/>
    </source>
</evidence>
<feature type="compositionally biased region" description="Low complexity" evidence="1">
    <location>
        <begin position="52"/>
        <end position="62"/>
    </location>
</feature>
<feature type="transmembrane region" description="Helical" evidence="2">
    <location>
        <begin position="25"/>
        <end position="47"/>
    </location>
</feature>
<name>A0A0F6QXE2_9CORY</name>
<dbReference type="KEGG" id="ccj:UL81_09940"/>
<protein>
    <submittedName>
        <fullName evidence="3">Uncharacterized protein</fullName>
    </submittedName>
</protein>
<keyword evidence="4" id="KW-1185">Reference proteome</keyword>
<sequence length="239" mass="26070">MDHPKIGGVSNQKPLPREIYQRRRVAALVVVLVVVFGFIAIAIALFGGDDTNEAAESSTQEVTTEETTPETSEAESSESEVPESESEESESEEESASESEEPSVEAGAKDTCELSDLNIVASTPESTVSDGDLPTFYMTVENPTAADCVIDLDEDTLRFEVYNMRTNERIWSDVDCYAPVETGELTVEPGEDRIFEAEWSRLRSAEGECTNREPAGNGAYYLHAVIGDNPSEPTPFNLA</sequence>
<dbReference type="PATRIC" id="fig|161896.4.peg.1938"/>
<dbReference type="Proteomes" id="UP000033566">
    <property type="component" value="Chromosome"/>
</dbReference>
<evidence type="ECO:0000313" key="4">
    <source>
        <dbReference type="Proteomes" id="UP000033566"/>
    </source>
</evidence>
<keyword evidence="2" id="KW-1133">Transmembrane helix</keyword>
<reference evidence="3 4" key="1">
    <citation type="journal article" date="2015" name="Genome Announc.">
        <title>Complete Genome Sequence of Corynebacterium camporealensis DSM 44610, Isolated from the Milk of a Manchega Sheep with Subclinical Mastitis.</title>
        <authorList>
            <person name="Ruckert C."/>
            <person name="Albersmeier A."/>
            <person name="Winkler A."/>
            <person name="Tauch A."/>
        </authorList>
    </citation>
    <scope>NUCLEOTIDE SEQUENCE [LARGE SCALE GENOMIC DNA]</scope>
    <source>
        <strain evidence="3 4">DSM 44610</strain>
    </source>
</reference>
<accession>A0A0F6QXE2</accession>
<feature type="compositionally biased region" description="Acidic residues" evidence="1">
    <location>
        <begin position="63"/>
        <end position="103"/>
    </location>
</feature>
<evidence type="ECO:0000313" key="3">
    <source>
        <dbReference type="EMBL" id="AKE39922.1"/>
    </source>
</evidence>
<proteinExistence type="predicted"/>
<keyword evidence="2" id="KW-0812">Transmembrane</keyword>
<keyword evidence="2" id="KW-0472">Membrane</keyword>
<evidence type="ECO:0000256" key="1">
    <source>
        <dbReference type="SAM" id="MobiDB-lite"/>
    </source>
</evidence>
<dbReference type="AlphaFoldDB" id="A0A0F6QXE2"/>
<organism evidence="3 4">
    <name type="scientific">Corynebacterium camporealensis</name>
    <dbReference type="NCBI Taxonomy" id="161896"/>
    <lineage>
        <taxon>Bacteria</taxon>
        <taxon>Bacillati</taxon>
        <taxon>Actinomycetota</taxon>
        <taxon>Actinomycetes</taxon>
        <taxon>Mycobacteriales</taxon>
        <taxon>Corynebacteriaceae</taxon>
        <taxon>Corynebacterium</taxon>
    </lineage>
</organism>
<dbReference type="EMBL" id="CP011311">
    <property type="protein sequence ID" value="AKE39922.1"/>
    <property type="molecule type" value="Genomic_DNA"/>
</dbReference>
<dbReference type="STRING" id="161896.UL81_09940"/>